<dbReference type="Gene3D" id="2.60.120.260">
    <property type="entry name" value="Galactose-binding domain-like"/>
    <property type="match status" value="1"/>
</dbReference>
<accession>A0AB33IRC4</accession>
<dbReference type="InterPro" id="IPR052176">
    <property type="entry name" value="Glycosyl_Hydrlase_43_Enz"/>
</dbReference>
<dbReference type="PANTHER" id="PTHR43772">
    <property type="entry name" value="ENDO-1,4-BETA-XYLANASE"/>
    <property type="match status" value="1"/>
</dbReference>
<dbReference type="PROSITE" id="PS51257">
    <property type="entry name" value="PROKAR_LIPOPROTEIN"/>
    <property type="match status" value="1"/>
</dbReference>
<dbReference type="InterPro" id="IPR006710">
    <property type="entry name" value="Glyco_hydro_43"/>
</dbReference>
<dbReference type="EMBL" id="AP035785">
    <property type="protein sequence ID" value="BFO71669.1"/>
    <property type="molecule type" value="Genomic_DNA"/>
</dbReference>
<keyword evidence="4 8" id="KW-0378">Hydrolase</keyword>
<dbReference type="InterPro" id="IPR023296">
    <property type="entry name" value="Glyco_hydro_beta-prop_sf"/>
</dbReference>
<dbReference type="AlphaFoldDB" id="A0AB33IRC4"/>
<keyword evidence="5" id="KW-0119">Carbohydrate metabolism</keyword>
<keyword evidence="2" id="KW-0858">Xylan degradation</keyword>
<evidence type="ECO:0000256" key="7">
    <source>
        <dbReference type="PIRSR" id="PIRSR606710-2"/>
    </source>
</evidence>
<protein>
    <recommendedName>
        <fullName evidence="9">Cellulose binding type IV domain-containing protein</fullName>
    </recommendedName>
</protein>
<dbReference type="InterPro" id="IPR005084">
    <property type="entry name" value="CBM6"/>
</dbReference>
<gene>
    <name evidence="10" type="ORF">GTC17253_16350</name>
</gene>
<dbReference type="GO" id="GO:0030246">
    <property type="term" value="F:carbohydrate binding"/>
    <property type="evidence" value="ECO:0007669"/>
    <property type="project" value="InterPro"/>
</dbReference>
<dbReference type="Pfam" id="PF04616">
    <property type="entry name" value="Glyco_hydro_43"/>
    <property type="match status" value="1"/>
</dbReference>
<keyword evidence="2" id="KW-0624">Polysaccharide degradation</keyword>
<dbReference type="InterPro" id="IPR008979">
    <property type="entry name" value="Galactose-bd-like_sf"/>
</dbReference>
<reference evidence="10" key="1">
    <citation type="submission" date="2024-07" db="EMBL/GenBank/DDBJ databases">
        <title>Complete genome sequence of Prevotella sp. YM-2024 GTC17253.</title>
        <authorList>
            <person name="Hayashi M."/>
            <person name="Muto Y."/>
            <person name="Tanaka K."/>
            <person name="Niwa H."/>
        </authorList>
    </citation>
    <scope>NUCLEOTIDE SEQUENCE</scope>
    <source>
        <strain evidence="10">GTC17253</strain>
    </source>
</reference>
<feature type="site" description="Important for catalytic activity, responsible for pKa modulation of the active site Glu and correct orientation of both the proton donor and substrate" evidence="7">
    <location>
        <position position="180"/>
    </location>
</feature>
<sequence length="493" mass="55703">MKRRLEIIAMLLLAVACANGQIIVNDSLLRATSPKMLTEENNPLVDFMFTADPTAVEYQGRLYVYGTNDHEQYLNADRNTYEKIRSLVMLSTDDMVNWTYHGTIATGHIAPWILNSWAPSIISRREDDGKWHFYLYFSNSGDGVGVVTATSPVGPWKDVLGKPLIRSGMPEIGACPNPFDPGAVIDEHGQGWIAFGGGQTKDSLAWMPGTARVAKLGKDLTSLEGTVAEIKAPYFFEASELNYINGTWVYTYSSNWLPRKVWNYADVERPAICTMPYMTSRTPLRSDSWVYRGDYFRNPGETVPPLTNNHTHLQCYGGKWYLFHHSMYLEKYFPRQGGFRNMGVEEIELDEASVTIRRAAASRTGVRQLKALNPFLLQQAETTAATHNIRFEAGDAPGNMVVCGDGKPGVIRLKGVDFMRVARRFEVLVKGEGRIDVRVDAPHGPLIASIDVREKQWKHKRARVSTRITGRHNLYFLFEGKTLRFDNWMFLAE</sequence>
<keyword evidence="3" id="KW-0732">Signal</keyword>
<dbReference type="InterPro" id="IPR006584">
    <property type="entry name" value="Cellulose-bd_IV"/>
</dbReference>
<evidence type="ECO:0000256" key="8">
    <source>
        <dbReference type="RuleBase" id="RU361187"/>
    </source>
</evidence>
<dbReference type="Gene3D" id="2.115.10.20">
    <property type="entry name" value="Glycosyl hydrolase domain, family 43"/>
    <property type="match status" value="1"/>
</dbReference>
<organism evidence="10">
    <name type="scientific">Prevotella sp. GTC17253</name>
    <dbReference type="NCBI Taxonomy" id="3236793"/>
    <lineage>
        <taxon>Bacteria</taxon>
        <taxon>Pseudomonadati</taxon>
        <taxon>Bacteroidota</taxon>
        <taxon>Bacteroidia</taxon>
        <taxon>Bacteroidales</taxon>
        <taxon>Prevotellaceae</taxon>
        <taxon>Prevotella</taxon>
    </lineage>
</organism>
<comment type="similarity">
    <text evidence="1 8">Belongs to the glycosyl hydrolase 43 family.</text>
</comment>
<dbReference type="GO" id="GO:0004553">
    <property type="term" value="F:hydrolase activity, hydrolyzing O-glycosyl compounds"/>
    <property type="evidence" value="ECO:0007669"/>
    <property type="project" value="InterPro"/>
</dbReference>
<evidence type="ECO:0000256" key="4">
    <source>
        <dbReference type="ARBA" id="ARBA00022801"/>
    </source>
</evidence>
<evidence type="ECO:0000259" key="9">
    <source>
        <dbReference type="SMART" id="SM00606"/>
    </source>
</evidence>
<dbReference type="GO" id="GO:0045493">
    <property type="term" value="P:xylan catabolic process"/>
    <property type="evidence" value="ECO:0007669"/>
    <property type="project" value="UniProtKB-KW"/>
</dbReference>
<dbReference type="CDD" id="cd09003">
    <property type="entry name" value="GH43_XynD-like"/>
    <property type="match status" value="1"/>
</dbReference>
<evidence type="ECO:0000313" key="10">
    <source>
        <dbReference type="EMBL" id="BFO71669.1"/>
    </source>
</evidence>
<proteinExistence type="inferred from homology"/>
<evidence type="ECO:0000256" key="3">
    <source>
        <dbReference type="ARBA" id="ARBA00022729"/>
    </source>
</evidence>
<evidence type="ECO:0000256" key="5">
    <source>
        <dbReference type="ARBA" id="ARBA00023277"/>
    </source>
</evidence>
<dbReference type="Pfam" id="PF03422">
    <property type="entry name" value="CBM_6"/>
    <property type="match status" value="1"/>
</dbReference>
<name>A0AB33IRC4_9BACT</name>
<dbReference type="SMART" id="SM00606">
    <property type="entry name" value="CBD_IV"/>
    <property type="match status" value="1"/>
</dbReference>
<dbReference type="PANTHER" id="PTHR43772:SF2">
    <property type="entry name" value="PUTATIVE (AFU_ORTHOLOGUE AFUA_2G04480)-RELATED"/>
    <property type="match status" value="1"/>
</dbReference>
<evidence type="ECO:0000256" key="6">
    <source>
        <dbReference type="ARBA" id="ARBA00023295"/>
    </source>
</evidence>
<dbReference type="CDD" id="cd04084">
    <property type="entry name" value="CBM6_xylanase-like"/>
    <property type="match status" value="1"/>
</dbReference>
<dbReference type="SUPFAM" id="SSF75005">
    <property type="entry name" value="Arabinanase/levansucrase/invertase"/>
    <property type="match status" value="1"/>
</dbReference>
<evidence type="ECO:0000256" key="1">
    <source>
        <dbReference type="ARBA" id="ARBA00009865"/>
    </source>
</evidence>
<evidence type="ECO:0000256" key="2">
    <source>
        <dbReference type="ARBA" id="ARBA00022651"/>
    </source>
</evidence>
<keyword evidence="6 8" id="KW-0326">Glycosidase</keyword>
<dbReference type="SUPFAM" id="SSF49785">
    <property type="entry name" value="Galactose-binding domain-like"/>
    <property type="match status" value="1"/>
</dbReference>
<feature type="domain" description="Cellulose binding type IV" evidence="9">
    <location>
        <begin position="371"/>
        <end position="492"/>
    </location>
</feature>